<dbReference type="InterPro" id="IPR015021">
    <property type="entry name" value="C11orf54_DUF1907"/>
</dbReference>
<keyword evidence="9" id="KW-1185">Reference proteome</keyword>
<evidence type="ECO:0000313" key="10">
    <source>
        <dbReference type="RefSeq" id="XP_028278014.1"/>
    </source>
</evidence>
<dbReference type="Proteomes" id="UP000515145">
    <property type="component" value="Chromosome 14"/>
</dbReference>
<evidence type="ECO:0000256" key="3">
    <source>
        <dbReference type="ARBA" id="ARBA00022723"/>
    </source>
</evidence>
<sequence length="243" mass="27606">MDDPQDQLERSGGLCISGLSPEQSTQRVRLHGQMLSSERRVFLGQSQQKMQKQEHDAERRELQGDHPAGARRKDADHRELWEVHPAGSVKWCPTVLEVIEVRAKKRTGSHSLVTALRTTLEGHYPDKSLALGGTFIIQKGKAKIHIMPREFSVCPLNTNDDVNNWLKHFEVSAPLICQSVLVSRDPGLDLRVEHTHCFSHHGEGGHYYIDTTPDSVEYLGYFVPAEFVYRIDRPKETHKVGRD</sequence>
<dbReference type="AlphaFoldDB" id="A0A6P7JM55"/>
<keyword evidence="4 10" id="KW-0378">Hydrolase</keyword>
<name>A0A6P7JM55_9TELE</name>
<keyword evidence="5" id="KW-0862">Zinc</keyword>
<evidence type="ECO:0000259" key="8">
    <source>
        <dbReference type="SMART" id="SM01168"/>
    </source>
</evidence>
<evidence type="ECO:0000256" key="7">
    <source>
        <dbReference type="SAM" id="MobiDB-lite"/>
    </source>
</evidence>
<dbReference type="Pfam" id="PF08925">
    <property type="entry name" value="DUF1907"/>
    <property type="match status" value="1"/>
</dbReference>
<evidence type="ECO:0000256" key="2">
    <source>
        <dbReference type="ARBA" id="ARBA00011245"/>
    </source>
</evidence>
<dbReference type="PANTHER" id="PTHR13204">
    <property type="entry name" value="PTD012 PROTEIN"/>
    <property type="match status" value="1"/>
</dbReference>
<proteinExistence type="predicted"/>
<accession>A0A6P7JM55</accession>
<evidence type="ECO:0000256" key="6">
    <source>
        <dbReference type="ARBA" id="ARBA00023242"/>
    </source>
</evidence>
<reference evidence="10" key="1">
    <citation type="submission" date="2025-08" db="UniProtKB">
        <authorList>
            <consortium name="RefSeq"/>
        </authorList>
    </citation>
    <scope>IDENTIFICATION</scope>
</reference>
<comment type="subunit">
    <text evidence="2">Monomer.</text>
</comment>
<dbReference type="SUPFAM" id="SSF117856">
    <property type="entry name" value="AF0104/ALDC/Ptd012-like"/>
    <property type="match status" value="1"/>
</dbReference>
<dbReference type="GO" id="GO:0016788">
    <property type="term" value="F:hydrolase activity, acting on ester bonds"/>
    <property type="evidence" value="ECO:0007669"/>
    <property type="project" value="TreeGrafter"/>
</dbReference>
<comment type="subcellular location">
    <subcellularLocation>
        <location evidence="1">Nucleus</location>
    </subcellularLocation>
</comment>
<organism evidence="9 10">
    <name type="scientific">Parambassis ranga</name>
    <name type="common">Indian glassy fish</name>
    <dbReference type="NCBI Taxonomy" id="210632"/>
    <lineage>
        <taxon>Eukaryota</taxon>
        <taxon>Metazoa</taxon>
        <taxon>Chordata</taxon>
        <taxon>Craniata</taxon>
        <taxon>Vertebrata</taxon>
        <taxon>Euteleostomi</taxon>
        <taxon>Actinopterygii</taxon>
        <taxon>Neopterygii</taxon>
        <taxon>Teleostei</taxon>
        <taxon>Neoteleostei</taxon>
        <taxon>Acanthomorphata</taxon>
        <taxon>Ovalentaria</taxon>
        <taxon>Ambassidae</taxon>
        <taxon>Parambassis</taxon>
    </lineage>
</organism>
<gene>
    <name evidence="10" type="primary">LOC114446563</name>
</gene>
<dbReference type="GO" id="GO:0005634">
    <property type="term" value="C:nucleus"/>
    <property type="evidence" value="ECO:0007669"/>
    <property type="project" value="UniProtKB-SubCell"/>
</dbReference>
<dbReference type="InParanoid" id="A0A6P7JM55"/>
<protein>
    <submittedName>
        <fullName evidence="10">Ester hydrolase C11orf54 homolog</fullName>
    </submittedName>
</protein>
<feature type="domain" description="DUF1907" evidence="8">
    <location>
        <begin position="29"/>
        <end position="231"/>
    </location>
</feature>
<keyword evidence="3" id="KW-0479">Metal-binding</keyword>
<keyword evidence="6" id="KW-0539">Nucleus</keyword>
<feature type="compositionally biased region" description="Basic and acidic residues" evidence="7">
    <location>
        <begin position="51"/>
        <end position="64"/>
    </location>
</feature>
<dbReference type="GO" id="GO:0008270">
    <property type="term" value="F:zinc ion binding"/>
    <property type="evidence" value="ECO:0007669"/>
    <property type="project" value="TreeGrafter"/>
</dbReference>
<feature type="region of interest" description="Disordered" evidence="7">
    <location>
        <begin position="44"/>
        <end position="74"/>
    </location>
</feature>
<evidence type="ECO:0000256" key="1">
    <source>
        <dbReference type="ARBA" id="ARBA00004123"/>
    </source>
</evidence>
<dbReference type="GeneID" id="114446563"/>
<dbReference type="OrthoDB" id="8729285at2759"/>
<feature type="region of interest" description="Disordered" evidence="7">
    <location>
        <begin position="1"/>
        <end position="30"/>
    </location>
</feature>
<evidence type="ECO:0000256" key="4">
    <source>
        <dbReference type="ARBA" id="ARBA00022801"/>
    </source>
</evidence>
<dbReference type="RefSeq" id="XP_028278014.1">
    <property type="nucleotide sequence ID" value="XM_028422213.1"/>
</dbReference>
<dbReference type="PANTHER" id="PTHR13204:SF1">
    <property type="entry name" value="ESTER HYDROLASE C11ORF54"/>
    <property type="match status" value="1"/>
</dbReference>
<evidence type="ECO:0000256" key="5">
    <source>
        <dbReference type="ARBA" id="ARBA00022833"/>
    </source>
</evidence>
<dbReference type="SMART" id="SM01168">
    <property type="entry name" value="DUF1907"/>
    <property type="match status" value="1"/>
</dbReference>
<evidence type="ECO:0000313" key="9">
    <source>
        <dbReference type="Proteomes" id="UP000515145"/>
    </source>
</evidence>